<dbReference type="GO" id="GO:0000270">
    <property type="term" value="P:peptidoglycan metabolic process"/>
    <property type="evidence" value="ECO:0007669"/>
    <property type="project" value="TreeGrafter"/>
</dbReference>
<gene>
    <name evidence="2" type="ORF">A2721_00350</name>
</gene>
<dbReference type="CDD" id="cd06259">
    <property type="entry name" value="YdcF-like"/>
    <property type="match status" value="1"/>
</dbReference>
<protein>
    <recommendedName>
        <fullName evidence="1">DUF218 domain-containing protein</fullName>
    </recommendedName>
</protein>
<dbReference type="GO" id="GO:0005886">
    <property type="term" value="C:plasma membrane"/>
    <property type="evidence" value="ECO:0007669"/>
    <property type="project" value="TreeGrafter"/>
</dbReference>
<dbReference type="STRING" id="1798381.A2721_00350"/>
<dbReference type="Proteomes" id="UP000177871">
    <property type="component" value="Unassembled WGS sequence"/>
</dbReference>
<sequence>MLQRLKSALSPQHFLTLLLVPVLIQTTALAYILARAETDTKVKSDAIIVLGSRSKILVAGGYNPDDHLTEAVEMAKYAEVAGAKVDDLILETKSTSTYENLLFSQKTLRSLGLDSVIIVSEPYHLPRADLIAQKLNVKHTVSPATNSPCWNEGLAHINFYSLRDASALVYYKLTGKVD</sequence>
<feature type="domain" description="DUF218" evidence="1">
    <location>
        <begin position="50"/>
        <end position="146"/>
    </location>
</feature>
<dbReference type="AlphaFoldDB" id="A0A1F6A150"/>
<name>A0A1F6A150_9BACT</name>
<dbReference type="PANTHER" id="PTHR30336:SF4">
    <property type="entry name" value="ENVELOPE BIOGENESIS FACTOR ELYC"/>
    <property type="match status" value="1"/>
</dbReference>
<comment type="caution">
    <text evidence="2">The sequence shown here is derived from an EMBL/GenBank/DDBJ whole genome shotgun (WGS) entry which is preliminary data.</text>
</comment>
<dbReference type="Gene3D" id="3.40.50.620">
    <property type="entry name" value="HUPs"/>
    <property type="match status" value="1"/>
</dbReference>
<evidence type="ECO:0000313" key="2">
    <source>
        <dbReference type="EMBL" id="OGG18383.1"/>
    </source>
</evidence>
<dbReference type="GO" id="GO:0043164">
    <property type="term" value="P:Gram-negative-bacterium-type cell wall biogenesis"/>
    <property type="evidence" value="ECO:0007669"/>
    <property type="project" value="TreeGrafter"/>
</dbReference>
<dbReference type="InterPro" id="IPR051599">
    <property type="entry name" value="Cell_Envelope_Assoc"/>
</dbReference>
<proteinExistence type="predicted"/>
<dbReference type="Pfam" id="PF02698">
    <property type="entry name" value="DUF218"/>
    <property type="match status" value="1"/>
</dbReference>
<dbReference type="InterPro" id="IPR014729">
    <property type="entry name" value="Rossmann-like_a/b/a_fold"/>
</dbReference>
<evidence type="ECO:0000313" key="3">
    <source>
        <dbReference type="Proteomes" id="UP000177871"/>
    </source>
</evidence>
<accession>A0A1F6A150</accession>
<dbReference type="EMBL" id="MFJK01000015">
    <property type="protein sequence ID" value="OGG18383.1"/>
    <property type="molecule type" value="Genomic_DNA"/>
</dbReference>
<organism evidence="2 3">
    <name type="scientific">Candidatus Gottesmanbacteria bacterium RIFCSPHIGHO2_01_FULL_47_48</name>
    <dbReference type="NCBI Taxonomy" id="1798381"/>
    <lineage>
        <taxon>Bacteria</taxon>
        <taxon>Candidatus Gottesmaniibacteriota</taxon>
    </lineage>
</organism>
<dbReference type="InterPro" id="IPR003848">
    <property type="entry name" value="DUF218"/>
</dbReference>
<evidence type="ECO:0000259" key="1">
    <source>
        <dbReference type="Pfam" id="PF02698"/>
    </source>
</evidence>
<dbReference type="PANTHER" id="PTHR30336">
    <property type="entry name" value="INNER MEMBRANE PROTEIN, PROBABLE PERMEASE"/>
    <property type="match status" value="1"/>
</dbReference>
<reference evidence="2 3" key="1">
    <citation type="journal article" date="2016" name="Nat. Commun.">
        <title>Thousands of microbial genomes shed light on interconnected biogeochemical processes in an aquifer system.</title>
        <authorList>
            <person name="Anantharaman K."/>
            <person name="Brown C.T."/>
            <person name="Hug L.A."/>
            <person name="Sharon I."/>
            <person name="Castelle C.J."/>
            <person name="Probst A.J."/>
            <person name="Thomas B.C."/>
            <person name="Singh A."/>
            <person name="Wilkins M.J."/>
            <person name="Karaoz U."/>
            <person name="Brodie E.L."/>
            <person name="Williams K.H."/>
            <person name="Hubbard S.S."/>
            <person name="Banfield J.F."/>
        </authorList>
    </citation>
    <scope>NUCLEOTIDE SEQUENCE [LARGE SCALE GENOMIC DNA]</scope>
</reference>